<keyword evidence="2" id="KW-0732">Signal</keyword>
<evidence type="ECO:0000313" key="5">
    <source>
        <dbReference type="Proteomes" id="UP001501323"/>
    </source>
</evidence>
<reference evidence="5" key="1">
    <citation type="journal article" date="2019" name="Int. J. Syst. Evol. Microbiol.">
        <title>The Global Catalogue of Microorganisms (GCM) 10K type strain sequencing project: providing services to taxonomists for standard genome sequencing and annotation.</title>
        <authorList>
            <consortium name="The Broad Institute Genomics Platform"/>
            <consortium name="The Broad Institute Genome Sequencing Center for Infectious Disease"/>
            <person name="Wu L."/>
            <person name="Ma J."/>
        </authorList>
    </citation>
    <scope>NUCLEOTIDE SEQUENCE [LARGE SCALE GENOMIC DNA]</scope>
    <source>
        <strain evidence="5">JCM 18392</strain>
    </source>
</reference>
<feature type="signal peptide" evidence="2">
    <location>
        <begin position="1"/>
        <end position="23"/>
    </location>
</feature>
<feature type="chain" id="PRO_5047167379" evidence="2">
    <location>
        <begin position="24"/>
        <end position="384"/>
    </location>
</feature>
<dbReference type="Proteomes" id="UP001501323">
    <property type="component" value="Unassembled WGS sequence"/>
</dbReference>
<dbReference type="EMBL" id="BAABJY010000002">
    <property type="protein sequence ID" value="GAA4865959.1"/>
    <property type="molecule type" value="Genomic_DNA"/>
</dbReference>
<feature type="domain" description="DUF2272" evidence="3">
    <location>
        <begin position="82"/>
        <end position="288"/>
    </location>
</feature>
<comment type="caution">
    <text evidence="4">The sequence shown here is derived from an EMBL/GenBank/DDBJ whole genome shotgun (WGS) entry which is preliminary data.</text>
</comment>
<dbReference type="PIRSF" id="PIRSF028415">
    <property type="entry name" value="UCP028415"/>
    <property type="match status" value="1"/>
</dbReference>
<keyword evidence="5" id="KW-1185">Reference proteome</keyword>
<accession>A0ABP9E226</accession>
<protein>
    <submittedName>
        <fullName evidence="4">DUF2272 domain-containing protein</fullName>
    </submittedName>
</protein>
<sequence length="384" mass="40436">MTRLLPLLLLLVSGLVAAVPAKAADPCPRLRHQKGDPEVATRIAAWACEASQNWYAPFIDLDGKVNGVRTYEAEATPLANSVQAWQQVAIYWNDSNLLSSAYGRAGASSCAYANASRTPSASCRAFVIDTPWSAAFVSWVMLRAGVPGFKGSSSHVNYVRDAYRSPADSAYRIHDPQAARPEPGDLLCYVRVPSRIFGYAALAGLLSSPDGEGLGMHCDIVVGTVPGNRAYLVGGNVAQAVTLRMLRLAPNGYFASLPMRSASDAPCTPDSPEGCNSNRQDWSALLKLRPEAELARLPQPYVPPASQVLPPTPAPAQCCVNCVVGSGIPRCPAGTVPPRSSPDPGKRLPLQAPPAAAPPQCCVNCVVGSEVPRCPAPGTTPSSP</sequence>
<dbReference type="RefSeq" id="WP_345295133.1">
    <property type="nucleotide sequence ID" value="NZ_BAABJY010000002.1"/>
</dbReference>
<evidence type="ECO:0000259" key="3">
    <source>
        <dbReference type="Pfam" id="PF10030"/>
    </source>
</evidence>
<evidence type="ECO:0000256" key="1">
    <source>
        <dbReference type="SAM" id="MobiDB-lite"/>
    </source>
</evidence>
<dbReference type="Pfam" id="PF10030">
    <property type="entry name" value="DUF2272"/>
    <property type="match status" value="1"/>
</dbReference>
<gene>
    <name evidence="4" type="ORF">GCM10023332_17670</name>
</gene>
<dbReference type="InterPro" id="IPR014545">
    <property type="entry name" value="UCP028415"/>
</dbReference>
<evidence type="ECO:0000313" key="4">
    <source>
        <dbReference type="EMBL" id="GAA4865959.1"/>
    </source>
</evidence>
<dbReference type="InterPro" id="IPR019262">
    <property type="entry name" value="DUF2272"/>
</dbReference>
<feature type="region of interest" description="Disordered" evidence="1">
    <location>
        <begin position="334"/>
        <end position="356"/>
    </location>
</feature>
<proteinExistence type="predicted"/>
<evidence type="ECO:0000256" key="2">
    <source>
        <dbReference type="SAM" id="SignalP"/>
    </source>
</evidence>
<organism evidence="4 5">
    <name type="scientific">Luteimonas vadosa</name>
    <dbReference type="NCBI Taxonomy" id="1165507"/>
    <lineage>
        <taxon>Bacteria</taxon>
        <taxon>Pseudomonadati</taxon>
        <taxon>Pseudomonadota</taxon>
        <taxon>Gammaproteobacteria</taxon>
        <taxon>Lysobacterales</taxon>
        <taxon>Lysobacteraceae</taxon>
        <taxon>Luteimonas</taxon>
    </lineage>
</organism>
<name>A0ABP9E226_9GAMM</name>